<dbReference type="AlphaFoldDB" id="A0AAV3VVJ8"/>
<dbReference type="EMBL" id="BJLA01000001">
    <property type="protein sequence ID" value="GEA29412.1"/>
    <property type="molecule type" value="Genomic_DNA"/>
</dbReference>
<gene>
    <name evidence="1" type="ORF">CDIOL_03350</name>
</gene>
<sequence length="51" mass="6048">MMNFHAAKNLFITTKIINITIKKENNIKILEFKKKPISKVKYKTIKKDNNL</sequence>
<proteinExistence type="predicted"/>
<name>A0AAV3VVJ8_9CLOT</name>
<keyword evidence="2" id="KW-1185">Reference proteome</keyword>
<evidence type="ECO:0000313" key="2">
    <source>
        <dbReference type="Proteomes" id="UP000325212"/>
    </source>
</evidence>
<accession>A0AAV3VVJ8</accession>
<reference evidence="1 2" key="1">
    <citation type="submission" date="2019-06" db="EMBL/GenBank/DDBJ databases">
        <title>Draft genome sequence of Clostridium diolis DSM 15410.</title>
        <authorList>
            <person name="Kobayashi H."/>
            <person name="Tanizawa Y."/>
            <person name="Tohno M."/>
        </authorList>
    </citation>
    <scope>NUCLEOTIDE SEQUENCE [LARGE SCALE GENOMIC DNA]</scope>
    <source>
        <strain evidence="1 2">DSM 15410</strain>
    </source>
</reference>
<organism evidence="1 2">
    <name type="scientific">Clostridium diolis</name>
    <dbReference type="NCBI Taxonomy" id="223919"/>
    <lineage>
        <taxon>Bacteria</taxon>
        <taxon>Bacillati</taxon>
        <taxon>Bacillota</taxon>
        <taxon>Clostridia</taxon>
        <taxon>Eubacteriales</taxon>
        <taxon>Clostridiaceae</taxon>
        <taxon>Clostridium</taxon>
    </lineage>
</organism>
<evidence type="ECO:0000313" key="1">
    <source>
        <dbReference type="EMBL" id="GEA29412.1"/>
    </source>
</evidence>
<dbReference type="Proteomes" id="UP000325212">
    <property type="component" value="Unassembled WGS sequence"/>
</dbReference>
<protein>
    <submittedName>
        <fullName evidence="1">Uncharacterized protein</fullName>
    </submittedName>
</protein>
<comment type="caution">
    <text evidence="1">The sequence shown here is derived from an EMBL/GenBank/DDBJ whole genome shotgun (WGS) entry which is preliminary data.</text>
</comment>